<evidence type="ECO:0000313" key="9">
    <source>
        <dbReference type="EMBL" id="QLY27730.1"/>
    </source>
</evidence>
<dbReference type="EMBL" id="CP059399">
    <property type="protein sequence ID" value="QLY27730.1"/>
    <property type="molecule type" value="Genomic_DNA"/>
</dbReference>
<sequence>MALQIDQEQILASPPLLEPSEPSGKQRWQAEYRRRLRLTDTLVVAAAVALAQLIRFGGLNNSARVDWTGDHDRVGYAAISIVLACIWVGFLAIGNTWSPTVLGTGPEEYRRLVAATMRLFGLIAIVSLLLRIDFARGYLAIALPVGLVGLMLNRLFWRKYATRQRRAGRYLTSVLVVGRRDSAGEIMRCFERDPAVGYSVVGVYTPYDFVEENEFPLAETDLPTQITESSVVDAVRSTGADTVVIAATEHLGTRGINDLLWKLKPLGVELVVTPGVVDVADQRLSITPVANLPLLHIEKPQYDRAKSFGKAAFDFFFATAALLAVSPVMLTLAVAIKLTSRGPIFYRSERIGLNGDPFRMIKFRTMYVNADQIRDTLLSANEAAGPLFKLRDDPRVTPIGRILRKYSLDELPQFINVIRGEMCVVGPRPPLRTEVEQYDRKMLRRLLVKPGVTGLWQVSGRSNLSWEESVRLDLSYVENWSMVQDLLIIKKTISAVTRSEGAY</sequence>
<evidence type="ECO:0000256" key="4">
    <source>
        <dbReference type="ARBA" id="ARBA00022692"/>
    </source>
</evidence>
<dbReference type="Pfam" id="PF13727">
    <property type="entry name" value="CoA_binding_3"/>
    <property type="match status" value="1"/>
</dbReference>
<evidence type="ECO:0000256" key="2">
    <source>
        <dbReference type="ARBA" id="ARBA00006464"/>
    </source>
</evidence>
<dbReference type="PANTHER" id="PTHR30576">
    <property type="entry name" value="COLANIC BIOSYNTHESIS UDP-GLUCOSE LIPID CARRIER TRANSFERASE"/>
    <property type="match status" value="1"/>
</dbReference>
<evidence type="ECO:0000256" key="3">
    <source>
        <dbReference type="ARBA" id="ARBA00022679"/>
    </source>
</evidence>
<dbReference type="InterPro" id="IPR017475">
    <property type="entry name" value="EPS_sugar_tfrase"/>
</dbReference>
<keyword evidence="6 7" id="KW-0472">Membrane</keyword>
<accession>A0A7D6VE98</accession>
<name>A0A7D6VE98_9NOCA</name>
<dbReference type="NCBIfam" id="TIGR03025">
    <property type="entry name" value="EPS_sugtrans"/>
    <property type="match status" value="1"/>
</dbReference>
<feature type="transmembrane region" description="Helical" evidence="7">
    <location>
        <begin position="74"/>
        <end position="92"/>
    </location>
</feature>
<feature type="transmembrane region" description="Helical" evidence="7">
    <location>
        <begin position="311"/>
        <end position="336"/>
    </location>
</feature>
<feature type="transmembrane region" description="Helical" evidence="7">
    <location>
        <begin position="138"/>
        <end position="157"/>
    </location>
</feature>
<dbReference type="InterPro" id="IPR003362">
    <property type="entry name" value="Bact_transf"/>
</dbReference>
<comment type="subcellular location">
    <subcellularLocation>
        <location evidence="1">Membrane</location>
        <topology evidence="1">Multi-pass membrane protein</topology>
    </subcellularLocation>
</comment>
<feature type="domain" description="Bacterial sugar transferase" evidence="8">
    <location>
        <begin position="310"/>
        <end position="497"/>
    </location>
</feature>
<gene>
    <name evidence="9" type="ORF">H0264_19915</name>
</gene>
<keyword evidence="3 9" id="KW-0808">Transferase</keyword>
<reference evidence="9 10" key="1">
    <citation type="submission" date="2020-07" db="EMBL/GenBank/DDBJ databases">
        <authorList>
            <person name="Zhuang K."/>
            <person name="Ran Y."/>
        </authorList>
    </citation>
    <scope>NUCLEOTIDE SEQUENCE [LARGE SCALE GENOMIC DNA]</scope>
    <source>
        <strain evidence="9 10">WCH-YHL-001</strain>
    </source>
</reference>
<dbReference type="Proteomes" id="UP000515512">
    <property type="component" value="Chromosome"/>
</dbReference>
<comment type="similarity">
    <text evidence="2">Belongs to the bacterial sugar transferase family.</text>
</comment>
<keyword evidence="4 7" id="KW-0812">Transmembrane</keyword>
<evidence type="ECO:0000256" key="7">
    <source>
        <dbReference type="SAM" id="Phobius"/>
    </source>
</evidence>
<feature type="transmembrane region" description="Helical" evidence="7">
    <location>
        <begin position="36"/>
        <end position="54"/>
    </location>
</feature>
<proteinExistence type="inferred from homology"/>
<feature type="transmembrane region" description="Helical" evidence="7">
    <location>
        <begin position="112"/>
        <end position="132"/>
    </location>
</feature>
<dbReference type="PANTHER" id="PTHR30576:SF10">
    <property type="entry name" value="SLL5057 PROTEIN"/>
    <property type="match status" value="1"/>
</dbReference>
<evidence type="ECO:0000256" key="6">
    <source>
        <dbReference type="ARBA" id="ARBA00023136"/>
    </source>
</evidence>
<dbReference type="GO" id="GO:0016780">
    <property type="term" value="F:phosphotransferase activity, for other substituted phosphate groups"/>
    <property type="evidence" value="ECO:0007669"/>
    <property type="project" value="TreeGrafter"/>
</dbReference>
<evidence type="ECO:0000256" key="5">
    <source>
        <dbReference type="ARBA" id="ARBA00022989"/>
    </source>
</evidence>
<evidence type="ECO:0000259" key="8">
    <source>
        <dbReference type="Pfam" id="PF02397"/>
    </source>
</evidence>
<protein>
    <submittedName>
        <fullName evidence="9">Sugar transferase</fullName>
    </submittedName>
</protein>
<dbReference type="AlphaFoldDB" id="A0A7D6VE98"/>
<organism evidence="9 10">
    <name type="scientific">Nocardia huaxiensis</name>
    <dbReference type="NCBI Taxonomy" id="2755382"/>
    <lineage>
        <taxon>Bacteria</taxon>
        <taxon>Bacillati</taxon>
        <taxon>Actinomycetota</taxon>
        <taxon>Actinomycetes</taxon>
        <taxon>Mycobacteriales</taxon>
        <taxon>Nocardiaceae</taxon>
        <taxon>Nocardia</taxon>
    </lineage>
</organism>
<evidence type="ECO:0000313" key="10">
    <source>
        <dbReference type="Proteomes" id="UP000515512"/>
    </source>
</evidence>
<dbReference type="GO" id="GO:0016020">
    <property type="term" value="C:membrane"/>
    <property type="evidence" value="ECO:0007669"/>
    <property type="project" value="UniProtKB-SubCell"/>
</dbReference>
<dbReference type="Pfam" id="PF02397">
    <property type="entry name" value="Bac_transf"/>
    <property type="match status" value="1"/>
</dbReference>
<evidence type="ECO:0000256" key="1">
    <source>
        <dbReference type="ARBA" id="ARBA00004141"/>
    </source>
</evidence>
<dbReference type="RefSeq" id="WP_181578938.1">
    <property type="nucleotide sequence ID" value="NZ_CP059399.1"/>
</dbReference>
<dbReference type="KEGG" id="nhu:H0264_19915"/>
<keyword evidence="10" id="KW-1185">Reference proteome</keyword>
<keyword evidence="5 7" id="KW-1133">Transmembrane helix</keyword>